<evidence type="ECO:0000259" key="5">
    <source>
        <dbReference type="PROSITE" id="PS50835"/>
    </source>
</evidence>
<evidence type="ECO:0000256" key="2">
    <source>
        <dbReference type="ARBA" id="ARBA00023180"/>
    </source>
</evidence>
<keyword evidence="1 4" id="KW-0732">Signal</keyword>
<dbReference type="GO" id="GO:0042113">
    <property type="term" value="P:B cell activation"/>
    <property type="evidence" value="ECO:0007669"/>
    <property type="project" value="TreeGrafter"/>
</dbReference>
<dbReference type="GO" id="GO:0030888">
    <property type="term" value="P:regulation of B cell proliferation"/>
    <property type="evidence" value="ECO:0007669"/>
    <property type="project" value="TreeGrafter"/>
</dbReference>
<keyword evidence="3" id="KW-1133">Transmembrane helix</keyword>
<feature type="signal peptide" evidence="4">
    <location>
        <begin position="1"/>
        <end position="24"/>
    </location>
</feature>
<dbReference type="InterPro" id="IPR003599">
    <property type="entry name" value="Ig_sub"/>
</dbReference>
<dbReference type="CDD" id="cd00096">
    <property type="entry name" value="Ig"/>
    <property type="match status" value="2"/>
</dbReference>
<dbReference type="AlphaFoldDB" id="A0A9D3QF81"/>
<dbReference type="Pfam" id="PF13927">
    <property type="entry name" value="Ig_3"/>
    <property type="match status" value="1"/>
</dbReference>
<proteinExistence type="predicted"/>
<dbReference type="Pfam" id="PF17736">
    <property type="entry name" value="Ig_C17orf99"/>
    <property type="match status" value="1"/>
</dbReference>
<protein>
    <recommendedName>
        <fullName evidence="5">Ig-like domain-containing protein</fullName>
    </recommendedName>
</protein>
<evidence type="ECO:0000313" key="7">
    <source>
        <dbReference type="Proteomes" id="UP001046870"/>
    </source>
</evidence>
<evidence type="ECO:0000256" key="4">
    <source>
        <dbReference type="SAM" id="SignalP"/>
    </source>
</evidence>
<keyword evidence="7" id="KW-1185">Reference proteome</keyword>
<dbReference type="PROSITE" id="PS50835">
    <property type="entry name" value="IG_LIKE"/>
    <property type="match status" value="3"/>
</dbReference>
<dbReference type="SMART" id="SM00409">
    <property type="entry name" value="IG"/>
    <property type="match status" value="3"/>
</dbReference>
<dbReference type="GO" id="GO:0055037">
    <property type="term" value="C:recycling endosome"/>
    <property type="evidence" value="ECO:0007669"/>
    <property type="project" value="TreeGrafter"/>
</dbReference>
<dbReference type="PANTHER" id="PTHR46958:SF1">
    <property type="entry name" value="B-CELL RECEPTOR CD22"/>
    <property type="match status" value="1"/>
</dbReference>
<dbReference type="GO" id="GO:0019903">
    <property type="term" value="F:protein phosphatase binding"/>
    <property type="evidence" value="ECO:0007669"/>
    <property type="project" value="TreeGrafter"/>
</dbReference>
<dbReference type="GO" id="GO:0070062">
    <property type="term" value="C:extracellular exosome"/>
    <property type="evidence" value="ECO:0007669"/>
    <property type="project" value="TreeGrafter"/>
</dbReference>
<comment type="caution">
    <text evidence="6">The sequence shown here is derived from an EMBL/GenBank/DDBJ whole genome shotgun (WGS) entry which is preliminary data.</text>
</comment>
<sequence>MKARPLCLVPVLVLAGLWVQFGESVQAPVLSGPDMAYLDSRVEFRCEAPGLPQPVSYQLLRDGEGGVVATRTPEDDQPATFRLRVSNSTGGSYHCRVRVGGSAQPGPLSSNTIHLRVVIPVRGASVVSDPDPPVLPEGETLALSCQVQRGSHLSYLWYFNQREIAGDPRCLVRGNALVISAVSESDAGSYYCRAANALANPRVSYSPEVHVRVKVFLSEPQASFTVSKSEWGFHANVTCRSARGTPPVRFWLILDQVLLANSTEASLSASFSVPVTLGQNAGELRCRARDQLRQLDGPPLRLEVVPVGGDVQLRVEYLYSADSTAAGVRLHCAVGRGTFPAYAWFLNNTLLQREGDSYIITTPGHTLLLTSVSPQISGYYHCQAKDSFDNSSWILSQTAFVHTTGLGVVSSEVIAIVFCCFLLLVIVGSVCCMFTLPNRGVDSRLRSRSSAFALSAIHSGSEVMEAESNSSVTP</sequence>
<keyword evidence="2" id="KW-0325">Glycoprotein</keyword>
<organism evidence="6 7">
    <name type="scientific">Megalops atlanticus</name>
    <name type="common">Tarpon</name>
    <name type="synonym">Clupea gigantea</name>
    <dbReference type="NCBI Taxonomy" id="7932"/>
    <lineage>
        <taxon>Eukaryota</taxon>
        <taxon>Metazoa</taxon>
        <taxon>Chordata</taxon>
        <taxon>Craniata</taxon>
        <taxon>Vertebrata</taxon>
        <taxon>Euteleostomi</taxon>
        <taxon>Actinopterygii</taxon>
        <taxon>Neopterygii</taxon>
        <taxon>Teleostei</taxon>
        <taxon>Elopiformes</taxon>
        <taxon>Megalopidae</taxon>
        <taxon>Megalops</taxon>
    </lineage>
</organism>
<evidence type="ECO:0000256" key="3">
    <source>
        <dbReference type="SAM" id="Phobius"/>
    </source>
</evidence>
<reference evidence="6" key="1">
    <citation type="submission" date="2021-01" db="EMBL/GenBank/DDBJ databases">
        <authorList>
            <person name="Zahm M."/>
            <person name="Roques C."/>
            <person name="Cabau C."/>
            <person name="Klopp C."/>
            <person name="Donnadieu C."/>
            <person name="Jouanno E."/>
            <person name="Lampietro C."/>
            <person name="Louis A."/>
            <person name="Herpin A."/>
            <person name="Echchiki A."/>
            <person name="Berthelot C."/>
            <person name="Parey E."/>
            <person name="Roest-Crollius H."/>
            <person name="Braasch I."/>
            <person name="Postlethwait J."/>
            <person name="Bobe J."/>
            <person name="Montfort J."/>
            <person name="Bouchez O."/>
            <person name="Begum T."/>
            <person name="Mejri S."/>
            <person name="Adams A."/>
            <person name="Chen W.-J."/>
            <person name="Guiguen Y."/>
        </authorList>
    </citation>
    <scope>NUCLEOTIDE SEQUENCE</scope>
    <source>
        <strain evidence="6">YG-15Mar2019-1</strain>
        <tissue evidence="6">Brain</tissue>
    </source>
</reference>
<feature type="domain" description="Ig-like" evidence="5">
    <location>
        <begin position="10"/>
        <end position="109"/>
    </location>
</feature>
<name>A0A9D3QF81_MEGAT</name>
<dbReference type="GO" id="GO:0009897">
    <property type="term" value="C:external side of plasma membrane"/>
    <property type="evidence" value="ECO:0007669"/>
    <property type="project" value="TreeGrafter"/>
</dbReference>
<feature type="transmembrane region" description="Helical" evidence="3">
    <location>
        <begin position="413"/>
        <end position="436"/>
    </location>
</feature>
<dbReference type="GO" id="GO:0050859">
    <property type="term" value="P:negative regulation of B cell receptor signaling pathway"/>
    <property type="evidence" value="ECO:0007669"/>
    <property type="project" value="TreeGrafter"/>
</dbReference>
<dbReference type="PANTHER" id="PTHR46958">
    <property type="entry name" value="B-CELL RECEPTOR CD22"/>
    <property type="match status" value="1"/>
</dbReference>
<evidence type="ECO:0000256" key="1">
    <source>
        <dbReference type="ARBA" id="ARBA00022729"/>
    </source>
</evidence>
<dbReference type="EMBL" id="JAFDVH010000001">
    <property type="protein sequence ID" value="KAG7491176.1"/>
    <property type="molecule type" value="Genomic_DNA"/>
</dbReference>
<keyword evidence="3" id="KW-0812">Transmembrane</keyword>
<dbReference type="GO" id="GO:0033691">
    <property type="term" value="F:sialic acid binding"/>
    <property type="evidence" value="ECO:0007669"/>
    <property type="project" value="TreeGrafter"/>
</dbReference>
<feature type="domain" description="Ig-like" evidence="5">
    <location>
        <begin position="298"/>
        <end position="396"/>
    </location>
</feature>
<dbReference type="Proteomes" id="UP001046870">
    <property type="component" value="Chromosome 1"/>
</dbReference>
<dbReference type="InterPro" id="IPR036179">
    <property type="entry name" value="Ig-like_dom_sf"/>
</dbReference>
<dbReference type="SUPFAM" id="SSF48726">
    <property type="entry name" value="Immunoglobulin"/>
    <property type="match status" value="3"/>
</dbReference>
<evidence type="ECO:0000313" key="6">
    <source>
        <dbReference type="EMBL" id="KAG7491176.1"/>
    </source>
</evidence>
<dbReference type="Gene3D" id="2.60.40.10">
    <property type="entry name" value="Immunoglobulins"/>
    <property type="match status" value="3"/>
</dbReference>
<dbReference type="InterPro" id="IPR003598">
    <property type="entry name" value="Ig_sub2"/>
</dbReference>
<dbReference type="OrthoDB" id="9950534at2759"/>
<gene>
    <name evidence="6" type="ORF">MATL_G00000340</name>
</gene>
<dbReference type="InterPro" id="IPR007110">
    <property type="entry name" value="Ig-like_dom"/>
</dbReference>
<dbReference type="SMART" id="SM00408">
    <property type="entry name" value="IGc2"/>
    <property type="match status" value="2"/>
</dbReference>
<dbReference type="GO" id="GO:0005769">
    <property type="term" value="C:early endosome"/>
    <property type="evidence" value="ECO:0007669"/>
    <property type="project" value="TreeGrafter"/>
</dbReference>
<dbReference type="GO" id="GO:0042609">
    <property type="term" value="F:CD4 receptor binding"/>
    <property type="evidence" value="ECO:0007669"/>
    <property type="project" value="TreeGrafter"/>
</dbReference>
<feature type="chain" id="PRO_5039291514" description="Ig-like domain-containing protein" evidence="4">
    <location>
        <begin position="25"/>
        <end position="474"/>
    </location>
</feature>
<dbReference type="InterPro" id="IPR040878">
    <property type="entry name" value="IL-40-like_Ig"/>
</dbReference>
<dbReference type="InterPro" id="IPR013783">
    <property type="entry name" value="Ig-like_fold"/>
</dbReference>
<accession>A0A9D3QF81</accession>
<feature type="domain" description="Ig-like" evidence="5">
    <location>
        <begin position="120"/>
        <end position="204"/>
    </location>
</feature>
<keyword evidence="3" id="KW-0472">Membrane</keyword>